<keyword evidence="4" id="KW-1185">Reference proteome</keyword>
<organism evidence="3 4">
    <name type="scientific">Paractinoplanes globisporus</name>
    <dbReference type="NCBI Taxonomy" id="113565"/>
    <lineage>
        <taxon>Bacteria</taxon>
        <taxon>Bacillati</taxon>
        <taxon>Actinomycetota</taxon>
        <taxon>Actinomycetes</taxon>
        <taxon>Micromonosporales</taxon>
        <taxon>Micromonosporaceae</taxon>
        <taxon>Paractinoplanes</taxon>
    </lineage>
</organism>
<dbReference type="Gene3D" id="2.70.70.10">
    <property type="entry name" value="Glucose Permease (Domain IIA)"/>
    <property type="match status" value="1"/>
</dbReference>
<evidence type="ECO:0000313" key="3">
    <source>
        <dbReference type="EMBL" id="MFF5291849.1"/>
    </source>
</evidence>
<dbReference type="PANTHER" id="PTHR21666:SF270">
    <property type="entry name" value="MUREIN HYDROLASE ACTIVATOR ENVC"/>
    <property type="match status" value="1"/>
</dbReference>
<feature type="domain" description="M23ase beta-sheet core" evidence="2">
    <location>
        <begin position="228"/>
        <end position="336"/>
    </location>
</feature>
<dbReference type="GO" id="GO:0016787">
    <property type="term" value="F:hydrolase activity"/>
    <property type="evidence" value="ECO:0007669"/>
    <property type="project" value="UniProtKB-KW"/>
</dbReference>
<dbReference type="InterPro" id="IPR011055">
    <property type="entry name" value="Dup_hybrid_motif"/>
</dbReference>
<name>A0ABW6WEX3_9ACTN</name>
<gene>
    <name evidence="3" type="ORF">ACFY35_20605</name>
</gene>
<proteinExistence type="predicted"/>
<evidence type="ECO:0000259" key="2">
    <source>
        <dbReference type="Pfam" id="PF01551"/>
    </source>
</evidence>
<dbReference type="Pfam" id="PF01551">
    <property type="entry name" value="Peptidase_M23"/>
    <property type="match status" value="1"/>
</dbReference>
<dbReference type="PANTHER" id="PTHR21666">
    <property type="entry name" value="PEPTIDASE-RELATED"/>
    <property type="match status" value="1"/>
</dbReference>
<evidence type="ECO:0000313" key="4">
    <source>
        <dbReference type="Proteomes" id="UP001602245"/>
    </source>
</evidence>
<dbReference type="EMBL" id="JBIAZU010000003">
    <property type="protein sequence ID" value="MFF5291849.1"/>
    <property type="molecule type" value="Genomic_DNA"/>
</dbReference>
<dbReference type="EC" id="3.4.24.-" evidence="3"/>
<protein>
    <submittedName>
        <fullName evidence="3">M23 family metallopeptidase</fullName>
        <ecNumber evidence="3">3.4.24.-</ecNumber>
    </submittedName>
</protein>
<keyword evidence="1" id="KW-0732">Signal</keyword>
<sequence>MKLGIALAAASAVALALCGLPLVAVLGDDAAASACTGDPASASVQIRAHPGALGSWGTRQVDNAAVIVAVGQQLAMPARAWVIAVATAMTESRLTNLGDLGARNDHDSLGLFQQRPSQGWGRPGQLLDRVYSATAFYRALKRIQGWETMPVTVAAQKVQKSAFPDRYAEHESDAERVVSAVTGAATISDLPGASLAECGQPAVVSPGGWTQPVHAPIVSGFRTSSRPNHQGDDLGAKRYTVIRAAAAGKVVFAGCDNDTGNCDIDGQLDDEGNPTTLGCGFFVEILHAGQIATRYCHMVRKPDVVYGQHVDAGQPIGLVGSSGHSSGPHLHFEVHTGVTCGATRCRLLSANAIDPFVWMRDHGAPIGGTGQS</sequence>
<dbReference type="InterPro" id="IPR016047">
    <property type="entry name" value="M23ase_b-sheet_dom"/>
</dbReference>
<feature type="chain" id="PRO_5046048389" evidence="1">
    <location>
        <begin position="25"/>
        <end position="372"/>
    </location>
</feature>
<dbReference type="InterPro" id="IPR050570">
    <property type="entry name" value="Cell_wall_metabolism_enzyme"/>
</dbReference>
<comment type="caution">
    <text evidence="3">The sequence shown here is derived from an EMBL/GenBank/DDBJ whole genome shotgun (WGS) entry which is preliminary data.</text>
</comment>
<reference evidence="3 4" key="1">
    <citation type="submission" date="2024-10" db="EMBL/GenBank/DDBJ databases">
        <title>The Natural Products Discovery Center: Release of the First 8490 Sequenced Strains for Exploring Actinobacteria Biosynthetic Diversity.</title>
        <authorList>
            <person name="Kalkreuter E."/>
            <person name="Kautsar S.A."/>
            <person name="Yang D."/>
            <person name="Bader C.D."/>
            <person name="Teijaro C.N."/>
            <person name="Fluegel L."/>
            <person name="Davis C.M."/>
            <person name="Simpson J.R."/>
            <person name="Lauterbach L."/>
            <person name="Steele A.D."/>
            <person name="Gui C."/>
            <person name="Meng S."/>
            <person name="Li G."/>
            <person name="Viehrig K."/>
            <person name="Ye F."/>
            <person name="Su P."/>
            <person name="Kiefer A.F."/>
            <person name="Nichols A."/>
            <person name="Cepeda A.J."/>
            <person name="Yan W."/>
            <person name="Fan B."/>
            <person name="Jiang Y."/>
            <person name="Adhikari A."/>
            <person name="Zheng C.-J."/>
            <person name="Schuster L."/>
            <person name="Cowan T.M."/>
            <person name="Smanski M.J."/>
            <person name="Chevrette M.G."/>
            <person name="De Carvalho L.P.S."/>
            <person name="Shen B."/>
        </authorList>
    </citation>
    <scope>NUCLEOTIDE SEQUENCE [LARGE SCALE GENOMIC DNA]</scope>
    <source>
        <strain evidence="3 4">NPDC000087</strain>
    </source>
</reference>
<accession>A0ABW6WEX3</accession>
<dbReference type="Proteomes" id="UP001602245">
    <property type="component" value="Unassembled WGS sequence"/>
</dbReference>
<evidence type="ECO:0000256" key="1">
    <source>
        <dbReference type="SAM" id="SignalP"/>
    </source>
</evidence>
<keyword evidence="3" id="KW-0378">Hydrolase</keyword>
<dbReference type="CDD" id="cd12797">
    <property type="entry name" value="M23_peptidase"/>
    <property type="match status" value="1"/>
</dbReference>
<dbReference type="SUPFAM" id="SSF51261">
    <property type="entry name" value="Duplicated hybrid motif"/>
    <property type="match status" value="1"/>
</dbReference>
<feature type="signal peptide" evidence="1">
    <location>
        <begin position="1"/>
        <end position="24"/>
    </location>
</feature>
<dbReference type="RefSeq" id="WP_020511715.1">
    <property type="nucleotide sequence ID" value="NZ_JBIAZU010000003.1"/>
</dbReference>